<dbReference type="AlphaFoldDB" id="A0A1A3C289"/>
<gene>
    <name evidence="1" type="ORF">A9X01_25710</name>
</gene>
<evidence type="ECO:0000313" key="2">
    <source>
        <dbReference type="Proteomes" id="UP000093795"/>
    </source>
</evidence>
<organism evidence="1 2">
    <name type="scientific">Mycobacterium asiaticum</name>
    <dbReference type="NCBI Taxonomy" id="1790"/>
    <lineage>
        <taxon>Bacteria</taxon>
        <taxon>Bacillati</taxon>
        <taxon>Actinomycetota</taxon>
        <taxon>Actinomycetes</taxon>
        <taxon>Mycobacteriales</taxon>
        <taxon>Mycobacteriaceae</taxon>
        <taxon>Mycobacterium</taxon>
    </lineage>
</organism>
<name>A0A1A3C289_MYCAS</name>
<dbReference type="Proteomes" id="UP000093795">
    <property type="component" value="Unassembled WGS sequence"/>
</dbReference>
<protein>
    <submittedName>
        <fullName evidence="1">Uncharacterized protein</fullName>
    </submittedName>
</protein>
<proteinExistence type="predicted"/>
<comment type="caution">
    <text evidence="1">The sequence shown here is derived from an EMBL/GenBank/DDBJ whole genome shotgun (WGS) entry which is preliminary data.</text>
</comment>
<dbReference type="EMBL" id="LZKQ01000219">
    <property type="protein sequence ID" value="OBI79836.1"/>
    <property type="molecule type" value="Genomic_DNA"/>
</dbReference>
<evidence type="ECO:0000313" key="1">
    <source>
        <dbReference type="EMBL" id="OBI79836.1"/>
    </source>
</evidence>
<accession>A0A1A3C289</accession>
<sequence>MSATFESMLMKGAMKNYGHQISDIADIRGTLDIVRQLNIDGLDAIDSGVLGTAAARRGVYGFAEFRGIPFDQIPPEDLEARLELEREKPSTDQGTRAFARDARRLLRDMDWIDPTSEEVTAEGDAFLSSEPGSAEERAMLAEGLLRIALTDDAGRTSHPARVMLSLLAVGPSYRRQGLELALEARDDSPEELNRVTALYEMEPAERQAALGINNTTRANAVKIFPRLAVTAGLVYEDAGHNFSLTDDGRLVLDLPPGEVPQPIRLRARVTTSPGRRVTAQTIAADVPAALPRFLSRAEQEEARARLGERKSKHQQLVRNFFIWALGDSDQGELHENSLGQDAVWLPPVELVSYLFEMKTVDDDAPKQARAALAQLAYYDYFIVSPCWPDRALVKCAVFDADIGPELSTFLDHNGVAAIAFTETGATALNPRGQEVLAALPRAQGA</sequence>
<reference evidence="1 2" key="1">
    <citation type="submission" date="2016-06" db="EMBL/GenBank/DDBJ databases">
        <authorList>
            <person name="Kjaerup R.B."/>
            <person name="Dalgaard T.S."/>
            <person name="Juul-Madsen H.R."/>
        </authorList>
    </citation>
    <scope>NUCLEOTIDE SEQUENCE [LARGE SCALE GENOMIC DNA]</scope>
    <source>
        <strain evidence="1 2">1081914.2</strain>
    </source>
</reference>